<protein>
    <submittedName>
        <fullName evidence="1">Uncharacterized protein</fullName>
    </submittedName>
</protein>
<sequence>MANTKPRSLNSLDNVSRAGHPVLSLGSRWIQYAFAAANLQGFGSGRRWRSVTMIGVRRSMDDPSVALIFNSALNFAMTVYPVCTPDAPDISNKLAFIYS</sequence>
<comment type="caution">
    <text evidence="1">The sequence shown here is derived from an EMBL/GenBank/DDBJ whole genome shotgun (WGS) entry which is preliminary data.</text>
</comment>
<dbReference type="AlphaFoldDB" id="A0A498I4E9"/>
<keyword evidence="2" id="KW-1185">Reference proteome</keyword>
<reference evidence="1 2" key="1">
    <citation type="submission" date="2018-10" db="EMBL/GenBank/DDBJ databases">
        <title>A high-quality apple genome assembly.</title>
        <authorList>
            <person name="Hu J."/>
        </authorList>
    </citation>
    <scope>NUCLEOTIDE SEQUENCE [LARGE SCALE GENOMIC DNA]</scope>
    <source>
        <strain evidence="2">cv. HFTH1</strain>
        <tissue evidence="1">Young leaf</tissue>
    </source>
</reference>
<dbReference type="EMBL" id="RDQH01000340">
    <property type="protein sequence ID" value="RXH76965.1"/>
    <property type="molecule type" value="Genomic_DNA"/>
</dbReference>
<proteinExistence type="predicted"/>
<evidence type="ECO:0000313" key="1">
    <source>
        <dbReference type="EMBL" id="RXH76965.1"/>
    </source>
</evidence>
<accession>A0A498I4E9</accession>
<dbReference type="Proteomes" id="UP000290289">
    <property type="component" value="Chromosome 14"/>
</dbReference>
<gene>
    <name evidence="1" type="ORF">DVH24_019853</name>
</gene>
<organism evidence="1 2">
    <name type="scientific">Malus domestica</name>
    <name type="common">Apple</name>
    <name type="synonym">Pyrus malus</name>
    <dbReference type="NCBI Taxonomy" id="3750"/>
    <lineage>
        <taxon>Eukaryota</taxon>
        <taxon>Viridiplantae</taxon>
        <taxon>Streptophyta</taxon>
        <taxon>Embryophyta</taxon>
        <taxon>Tracheophyta</taxon>
        <taxon>Spermatophyta</taxon>
        <taxon>Magnoliopsida</taxon>
        <taxon>eudicotyledons</taxon>
        <taxon>Gunneridae</taxon>
        <taxon>Pentapetalae</taxon>
        <taxon>rosids</taxon>
        <taxon>fabids</taxon>
        <taxon>Rosales</taxon>
        <taxon>Rosaceae</taxon>
        <taxon>Amygdaloideae</taxon>
        <taxon>Maleae</taxon>
        <taxon>Malus</taxon>
    </lineage>
</organism>
<evidence type="ECO:0000313" key="2">
    <source>
        <dbReference type="Proteomes" id="UP000290289"/>
    </source>
</evidence>
<name>A0A498I4E9_MALDO</name>